<dbReference type="InterPro" id="IPR013830">
    <property type="entry name" value="SGNH_hydro"/>
</dbReference>
<evidence type="ECO:0000259" key="1">
    <source>
        <dbReference type="Pfam" id="PF13472"/>
    </source>
</evidence>
<comment type="caution">
    <text evidence="2">The sequence shown here is derived from an EMBL/GenBank/DDBJ whole genome shotgun (WGS) entry which is preliminary data.</text>
</comment>
<dbReference type="Pfam" id="PF13472">
    <property type="entry name" value="Lipase_GDSL_2"/>
    <property type="match status" value="1"/>
</dbReference>
<dbReference type="SUPFAM" id="SSF52266">
    <property type="entry name" value="SGNH hydrolase"/>
    <property type="match status" value="1"/>
</dbReference>
<protein>
    <submittedName>
        <fullName evidence="2">SGNH/GDSL hydrolase family protein</fullName>
        <ecNumber evidence="2">3.1.-.-</ecNumber>
    </submittedName>
</protein>
<keyword evidence="3" id="KW-1185">Reference proteome</keyword>
<dbReference type="InterPro" id="IPR036514">
    <property type="entry name" value="SGNH_hydro_sf"/>
</dbReference>
<proteinExistence type="predicted"/>
<name>A0ABU2MM12_9ACTN</name>
<evidence type="ECO:0000313" key="2">
    <source>
        <dbReference type="EMBL" id="MDT0342650.1"/>
    </source>
</evidence>
<sequence>MGNYTTSVRPFAPSIARERTLDLRFDWRTAIAGSAAKTGLELRDDTGRLVFAIAATASELRYAVTGPDPDSLNPTWTTTSFDRSMWYTVDLHMDFTLGRVQYAITSKEAAPTVMASGTADIAGTNLARLVECNYYGTGTQSIDNLRLVRPTNAACGSLAGSSVYAFGDSIVDGHQYPRGFVDFVADREDMTLTNYAKNGATVGPAVDASGGHIIDQVRSAGSRAPDVVVFDGGTNDAIEIHDQHAYEIGTVSDATDPSSFAAGTYTGSLEATIQLMRQRWPEARLVYVAAHKLGSRDWDTQLALRKVTLQAARKWGVAVADVFADTTFDTRVEAQRAAYTFDSLVNGYPGSGGSGTHPNIAGITEFYVPVLTARLVQLAD</sequence>
<dbReference type="EMBL" id="JAVREL010000003">
    <property type="protein sequence ID" value="MDT0342650.1"/>
    <property type="molecule type" value="Genomic_DNA"/>
</dbReference>
<dbReference type="GO" id="GO:0016787">
    <property type="term" value="F:hydrolase activity"/>
    <property type="evidence" value="ECO:0007669"/>
    <property type="project" value="UniProtKB-KW"/>
</dbReference>
<dbReference type="Gene3D" id="3.40.50.1110">
    <property type="entry name" value="SGNH hydrolase"/>
    <property type="match status" value="1"/>
</dbReference>
<reference evidence="3" key="1">
    <citation type="submission" date="2023-07" db="EMBL/GenBank/DDBJ databases">
        <title>30 novel species of actinomycetes from the DSMZ collection.</title>
        <authorList>
            <person name="Nouioui I."/>
        </authorList>
    </citation>
    <scope>NUCLEOTIDE SEQUENCE [LARGE SCALE GENOMIC DNA]</scope>
    <source>
        <strain evidence="3">DSM 44938</strain>
    </source>
</reference>
<dbReference type="EC" id="3.1.-.-" evidence="2"/>
<feature type="domain" description="SGNH hydrolase-type esterase" evidence="1">
    <location>
        <begin position="165"/>
        <end position="362"/>
    </location>
</feature>
<evidence type="ECO:0000313" key="3">
    <source>
        <dbReference type="Proteomes" id="UP001183246"/>
    </source>
</evidence>
<keyword evidence="2" id="KW-0378">Hydrolase</keyword>
<gene>
    <name evidence="2" type="ORF">RM590_08425</name>
</gene>
<organism evidence="2 3">
    <name type="scientific">Streptomyces litchfieldiae</name>
    <dbReference type="NCBI Taxonomy" id="3075543"/>
    <lineage>
        <taxon>Bacteria</taxon>
        <taxon>Bacillati</taxon>
        <taxon>Actinomycetota</taxon>
        <taxon>Actinomycetes</taxon>
        <taxon>Kitasatosporales</taxon>
        <taxon>Streptomycetaceae</taxon>
        <taxon>Streptomyces</taxon>
    </lineage>
</organism>
<accession>A0ABU2MM12</accession>
<dbReference type="Proteomes" id="UP001183246">
    <property type="component" value="Unassembled WGS sequence"/>
</dbReference>
<dbReference type="CDD" id="cd00229">
    <property type="entry name" value="SGNH_hydrolase"/>
    <property type="match status" value="1"/>
</dbReference>